<dbReference type="SUPFAM" id="SSF55961">
    <property type="entry name" value="Bet v1-like"/>
    <property type="match status" value="1"/>
</dbReference>
<protein>
    <recommendedName>
        <fullName evidence="2">Activator of Hsp90 ATPase homologue 1/2-like C-terminal domain-containing protein</fullName>
    </recommendedName>
</protein>
<dbReference type="AlphaFoldDB" id="A0A8H9FXN3"/>
<dbReference type="InterPro" id="IPR013538">
    <property type="entry name" value="ASHA1/2-like_C"/>
</dbReference>
<evidence type="ECO:0000313" key="3">
    <source>
        <dbReference type="EMBL" id="GGE10212.1"/>
    </source>
</evidence>
<accession>A0A8H9FXN3</accession>
<keyword evidence="4" id="KW-1185">Reference proteome</keyword>
<gene>
    <name evidence="3" type="ORF">GCM10011516_04920</name>
</gene>
<reference evidence="3" key="1">
    <citation type="journal article" date="2014" name="Int. J. Syst. Evol. Microbiol.">
        <title>Complete genome sequence of Corynebacterium casei LMG S-19264T (=DSM 44701T), isolated from a smear-ripened cheese.</title>
        <authorList>
            <consortium name="US DOE Joint Genome Institute (JGI-PGF)"/>
            <person name="Walter F."/>
            <person name="Albersmeier A."/>
            <person name="Kalinowski J."/>
            <person name="Ruckert C."/>
        </authorList>
    </citation>
    <scope>NUCLEOTIDE SEQUENCE</scope>
    <source>
        <strain evidence="3">CGMCC 1.15966</strain>
    </source>
</reference>
<dbReference type="EMBL" id="BMKM01000001">
    <property type="protein sequence ID" value="GGE10212.1"/>
    <property type="molecule type" value="Genomic_DNA"/>
</dbReference>
<dbReference type="Pfam" id="PF08327">
    <property type="entry name" value="AHSA1"/>
    <property type="match status" value="1"/>
</dbReference>
<proteinExistence type="inferred from homology"/>
<evidence type="ECO:0000313" key="4">
    <source>
        <dbReference type="Proteomes" id="UP000614460"/>
    </source>
</evidence>
<comment type="caution">
    <text evidence="3">The sequence shown here is derived from an EMBL/GenBank/DDBJ whole genome shotgun (WGS) entry which is preliminary data.</text>
</comment>
<organism evidence="3 4">
    <name type="scientific">Sphingobacterium cellulitidis</name>
    <dbReference type="NCBI Taxonomy" id="1768011"/>
    <lineage>
        <taxon>Bacteria</taxon>
        <taxon>Pseudomonadati</taxon>
        <taxon>Bacteroidota</taxon>
        <taxon>Sphingobacteriia</taxon>
        <taxon>Sphingobacteriales</taxon>
        <taxon>Sphingobacteriaceae</taxon>
        <taxon>Sphingobacterium</taxon>
    </lineage>
</organism>
<reference evidence="3" key="2">
    <citation type="submission" date="2020-09" db="EMBL/GenBank/DDBJ databases">
        <authorList>
            <person name="Sun Q."/>
            <person name="Zhou Y."/>
        </authorList>
    </citation>
    <scope>NUCLEOTIDE SEQUENCE</scope>
    <source>
        <strain evidence="3">CGMCC 1.15966</strain>
    </source>
</reference>
<evidence type="ECO:0000256" key="1">
    <source>
        <dbReference type="ARBA" id="ARBA00006817"/>
    </source>
</evidence>
<comment type="similarity">
    <text evidence="1">Belongs to the AHA1 family.</text>
</comment>
<name>A0A8H9FXN3_9SPHI</name>
<dbReference type="RefSeq" id="WP_182497866.1">
    <property type="nucleotide sequence ID" value="NZ_BMKM01000001.1"/>
</dbReference>
<dbReference type="InterPro" id="IPR023393">
    <property type="entry name" value="START-like_dom_sf"/>
</dbReference>
<feature type="domain" description="Activator of Hsp90 ATPase homologue 1/2-like C-terminal" evidence="2">
    <location>
        <begin position="13"/>
        <end position="125"/>
    </location>
</feature>
<dbReference type="Gene3D" id="3.30.530.20">
    <property type="match status" value="1"/>
</dbReference>
<dbReference type="Proteomes" id="UP000614460">
    <property type="component" value="Unassembled WGS sequence"/>
</dbReference>
<sequence length="139" mass="16326">MKNQLEARIIVEASIEQVWEVWTKAAYIKIWNVPFPGWHCPTVVNEVKTSGVFDFRMEKKDGSEGFNYKGKYTLVVPFERIEILQDDHRRSVILFKKKGDSVEVIEQFEQEEHTELTLQKDFCQAVLNKFKACVENNLK</sequence>
<evidence type="ECO:0000259" key="2">
    <source>
        <dbReference type="Pfam" id="PF08327"/>
    </source>
</evidence>